<dbReference type="GO" id="GO:0008270">
    <property type="term" value="F:zinc ion binding"/>
    <property type="evidence" value="ECO:0007669"/>
    <property type="project" value="UniProtKB-KW"/>
</dbReference>
<evidence type="ECO:0000256" key="3">
    <source>
        <dbReference type="ARBA" id="ARBA00022771"/>
    </source>
</evidence>
<dbReference type="AlphaFoldDB" id="A0AAV5UBF2"/>
<evidence type="ECO:0000256" key="2">
    <source>
        <dbReference type="ARBA" id="ARBA00022737"/>
    </source>
</evidence>
<feature type="domain" description="C2H2-type" evidence="6">
    <location>
        <begin position="106"/>
        <end position="131"/>
    </location>
</feature>
<dbReference type="InterPro" id="IPR013087">
    <property type="entry name" value="Znf_C2H2_type"/>
</dbReference>
<evidence type="ECO:0000259" key="6">
    <source>
        <dbReference type="PROSITE" id="PS50157"/>
    </source>
</evidence>
<keyword evidence="4" id="KW-0862">Zinc</keyword>
<keyword evidence="3 5" id="KW-0863">Zinc-finger</keyword>
<organism evidence="7 8">
    <name type="scientific">Pristionchus entomophagus</name>
    <dbReference type="NCBI Taxonomy" id="358040"/>
    <lineage>
        <taxon>Eukaryota</taxon>
        <taxon>Metazoa</taxon>
        <taxon>Ecdysozoa</taxon>
        <taxon>Nematoda</taxon>
        <taxon>Chromadorea</taxon>
        <taxon>Rhabditida</taxon>
        <taxon>Rhabditina</taxon>
        <taxon>Diplogasteromorpha</taxon>
        <taxon>Diplogasteroidea</taxon>
        <taxon>Neodiplogasteridae</taxon>
        <taxon>Pristionchus</taxon>
    </lineage>
</organism>
<comment type="caution">
    <text evidence="7">The sequence shown here is derived from an EMBL/GenBank/DDBJ whole genome shotgun (WGS) entry which is preliminary data.</text>
</comment>
<evidence type="ECO:0000256" key="5">
    <source>
        <dbReference type="PROSITE-ProRule" id="PRU00042"/>
    </source>
</evidence>
<keyword evidence="8" id="KW-1185">Reference proteome</keyword>
<dbReference type="SUPFAM" id="SSF57667">
    <property type="entry name" value="beta-beta-alpha zinc fingers"/>
    <property type="match status" value="2"/>
</dbReference>
<reference evidence="7" key="1">
    <citation type="submission" date="2023-10" db="EMBL/GenBank/DDBJ databases">
        <title>Genome assembly of Pristionchus species.</title>
        <authorList>
            <person name="Yoshida K."/>
            <person name="Sommer R.J."/>
        </authorList>
    </citation>
    <scope>NUCLEOTIDE SEQUENCE</scope>
    <source>
        <strain evidence="7">RS0144</strain>
    </source>
</reference>
<dbReference type="InterPro" id="IPR036236">
    <property type="entry name" value="Znf_C2H2_sf"/>
</dbReference>
<feature type="domain" description="C2H2-type" evidence="6">
    <location>
        <begin position="48"/>
        <end position="75"/>
    </location>
</feature>
<keyword evidence="1" id="KW-0479">Metal-binding</keyword>
<keyword evidence="2" id="KW-0677">Repeat</keyword>
<dbReference type="Gene3D" id="3.30.160.60">
    <property type="entry name" value="Classic Zinc Finger"/>
    <property type="match status" value="3"/>
</dbReference>
<evidence type="ECO:0000256" key="4">
    <source>
        <dbReference type="ARBA" id="ARBA00022833"/>
    </source>
</evidence>
<dbReference type="PROSITE" id="PS00028">
    <property type="entry name" value="ZINC_FINGER_C2H2_1"/>
    <property type="match status" value="4"/>
</dbReference>
<dbReference type="PROSITE" id="PS50157">
    <property type="entry name" value="ZINC_FINGER_C2H2_2"/>
    <property type="match status" value="3"/>
</dbReference>
<dbReference type="EMBL" id="BTSX01000006">
    <property type="protein sequence ID" value="GMT03749.1"/>
    <property type="molecule type" value="Genomic_DNA"/>
</dbReference>
<evidence type="ECO:0000313" key="7">
    <source>
        <dbReference type="EMBL" id="GMT03749.1"/>
    </source>
</evidence>
<feature type="non-terminal residue" evidence="7">
    <location>
        <position position="1"/>
    </location>
</feature>
<protein>
    <recommendedName>
        <fullName evidence="6">C2H2-type domain-containing protein</fullName>
    </recommendedName>
</protein>
<dbReference type="PANTHER" id="PTHR24379">
    <property type="entry name" value="KRAB AND ZINC FINGER DOMAIN-CONTAINING"/>
    <property type="match status" value="1"/>
</dbReference>
<dbReference type="Pfam" id="PF00096">
    <property type="entry name" value="zf-C2H2"/>
    <property type="match status" value="2"/>
</dbReference>
<sequence>ETASSSSSAHYREYRCETCFKEFDTRAALFSHMNLHGEKKSKKSKRKFACFLCPVSYSNESSLISHMCIHTGESSHNCTIGNCRQGFTSDWYLKRHLNEAHGVLPYECSKCGLKFDRISQRDLHRAEMGHI</sequence>
<dbReference type="PANTHER" id="PTHR24379:SF121">
    <property type="entry name" value="C2H2-TYPE DOMAIN-CONTAINING PROTEIN"/>
    <property type="match status" value="1"/>
</dbReference>
<dbReference type="SMART" id="SM00355">
    <property type="entry name" value="ZnF_C2H2"/>
    <property type="match status" value="4"/>
</dbReference>
<feature type="domain" description="C2H2-type" evidence="6">
    <location>
        <begin position="14"/>
        <end position="41"/>
    </location>
</feature>
<gene>
    <name evidence="7" type="ORF">PENTCL1PPCAC_25923</name>
</gene>
<name>A0AAV5UBF2_9BILA</name>
<evidence type="ECO:0000313" key="8">
    <source>
        <dbReference type="Proteomes" id="UP001432027"/>
    </source>
</evidence>
<evidence type="ECO:0000256" key="1">
    <source>
        <dbReference type="ARBA" id="ARBA00022723"/>
    </source>
</evidence>
<dbReference type="Proteomes" id="UP001432027">
    <property type="component" value="Unassembled WGS sequence"/>
</dbReference>
<proteinExistence type="predicted"/>
<accession>A0AAV5UBF2</accession>